<protein>
    <submittedName>
        <fullName evidence="1">Uncharacterized protein</fullName>
    </submittedName>
</protein>
<keyword evidence="2" id="KW-1185">Reference proteome</keyword>
<evidence type="ECO:0000313" key="1">
    <source>
        <dbReference type="EMBL" id="MBF8436837.1"/>
    </source>
</evidence>
<accession>A0A931AQ29</accession>
<dbReference type="Proteomes" id="UP000621436">
    <property type="component" value="Unassembled WGS sequence"/>
</dbReference>
<comment type="caution">
    <text evidence="1">The sequence shown here is derived from an EMBL/GenBank/DDBJ whole genome shotgun (WGS) entry which is preliminary data.</text>
</comment>
<gene>
    <name evidence="1" type="ORF">I0Q91_07105</name>
</gene>
<organism evidence="1 2">
    <name type="scientific">Halonatronomonas betaini</name>
    <dbReference type="NCBI Taxonomy" id="2778430"/>
    <lineage>
        <taxon>Bacteria</taxon>
        <taxon>Bacillati</taxon>
        <taxon>Bacillota</taxon>
        <taxon>Clostridia</taxon>
        <taxon>Halanaerobiales</taxon>
        <taxon>Halarsenatibacteraceae</taxon>
        <taxon>Halonatronomonas</taxon>
    </lineage>
</organism>
<evidence type="ECO:0000313" key="2">
    <source>
        <dbReference type="Proteomes" id="UP000621436"/>
    </source>
</evidence>
<dbReference type="RefSeq" id="WP_270453754.1">
    <property type="nucleotide sequence ID" value="NZ_JADPIE010000003.1"/>
</dbReference>
<dbReference type="EMBL" id="JADPIE010000003">
    <property type="protein sequence ID" value="MBF8436837.1"/>
    <property type="molecule type" value="Genomic_DNA"/>
</dbReference>
<sequence>MSAFLGPIHEWLYQQIKIIEDRERKLVRNFSKKYDNKEVEEIVNPIREEYGELKEEAPLSQLIDGNNIHPWLESAIISAQSREAAIVRDFYDSFADKELLVESYKGQAENIANQLKSEEDLDLSEVFKNLNNYFLERMPCDRLSESTESENKIIWEHKARLHQEFWEEAGVEIDLMHSLY</sequence>
<dbReference type="AlphaFoldDB" id="A0A931AQ29"/>
<proteinExistence type="predicted"/>
<reference evidence="1" key="1">
    <citation type="submission" date="2020-11" db="EMBL/GenBank/DDBJ databases">
        <title>Halonatronomonas betainensis gen. nov., sp. nov. a novel haloalkaliphilic representative of the family Halanaerobiacae capable of betaine degradation.</title>
        <authorList>
            <person name="Boltyanskaya Y."/>
            <person name="Kevbrin V."/>
            <person name="Detkova E."/>
            <person name="Grouzdev D.S."/>
            <person name="Koziaeva V."/>
            <person name="Zhilina T."/>
        </authorList>
    </citation>
    <scope>NUCLEOTIDE SEQUENCE</scope>
    <source>
        <strain evidence="1">Z-7014</strain>
    </source>
</reference>
<name>A0A931AQ29_9FIRM</name>